<gene>
    <name evidence="3" type="ORF">PSON_ATCC_30995.1.T0890217</name>
</gene>
<protein>
    <recommendedName>
        <fullName evidence="5">Transmembrane protein</fullName>
    </recommendedName>
</protein>
<evidence type="ECO:0000313" key="3">
    <source>
        <dbReference type="EMBL" id="CAD8107814.1"/>
    </source>
</evidence>
<dbReference type="Proteomes" id="UP000692954">
    <property type="component" value="Unassembled WGS sequence"/>
</dbReference>
<evidence type="ECO:0000256" key="2">
    <source>
        <dbReference type="SAM" id="Phobius"/>
    </source>
</evidence>
<name>A0A8S1PXE8_9CILI</name>
<evidence type="ECO:0008006" key="5">
    <source>
        <dbReference type="Google" id="ProtNLM"/>
    </source>
</evidence>
<organism evidence="3 4">
    <name type="scientific">Paramecium sonneborni</name>
    <dbReference type="NCBI Taxonomy" id="65129"/>
    <lineage>
        <taxon>Eukaryota</taxon>
        <taxon>Sar</taxon>
        <taxon>Alveolata</taxon>
        <taxon>Ciliophora</taxon>
        <taxon>Intramacronucleata</taxon>
        <taxon>Oligohymenophorea</taxon>
        <taxon>Peniculida</taxon>
        <taxon>Parameciidae</taxon>
        <taxon>Paramecium</taxon>
    </lineage>
</organism>
<dbReference type="AlphaFoldDB" id="A0A8S1PXE8"/>
<feature type="transmembrane region" description="Helical" evidence="2">
    <location>
        <begin position="97"/>
        <end position="116"/>
    </location>
</feature>
<feature type="region of interest" description="Disordered" evidence="1">
    <location>
        <begin position="1"/>
        <end position="40"/>
    </location>
</feature>
<accession>A0A8S1PXE8</accession>
<keyword evidence="2" id="KW-0472">Membrane</keyword>
<keyword evidence="4" id="KW-1185">Reference proteome</keyword>
<dbReference type="EMBL" id="CAJJDN010000089">
    <property type="protein sequence ID" value="CAD8107814.1"/>
    <property type="molecule type" value="Genomic_DNA"/>
</dbReference>
<evidence type="ECO:0000256" key="1">
    <source>
        <dbReference type="SAM" id="MobiDB-lite"/>
    </source>
</evidence>
<comment type="caution">
    <text evidence="3">The sequence shown here is derived from an EMBL/GenBank/DDBJ whole genome shotgun (WGS) entry which is preliminary data.</text>
</comment>
<feature type="transmembrane region" description="Helical" evidence="2">
    <location>
        <begin position="154"/>
        <end position="172"/>
    </location>
</feature>
<reference evidence="3" key="1">
    <citation type="submission" date="2021-01" db="EMBL/GenBank/DDBJ databases">
        <authorList>
            <consortium name="Genoscope - CEA"/>
            <person name="William W."/>
        </authorList>
    </citation>
    <scope>NUCLEOTIDE SEQUENCE</scope>
</reference>
<feature type="compositionally biased region" description="Polar residues" evidence="1">
    <location>
        <begin position="1"/>
        <end position="27"/>
    </location>
</feature>
<keyword evidence="2" id="KW-0812">Transmembrane</keyword>
<sequence>MQNFPQETYTKNQTSFDQIKNSNEPTGNQNNQQEQEYGDEPHNRKILQNVQYKYPIIKIRFANKLFFLFLITFLCGVLCSILTLIKQISIPCEIVEILILLDYFCLALQYYVYSTFYSWGPNEKKLNFFLICSYILLILTLVGLIWQIEYGLSIVRMLSSLIFCLFYQFALIDYQNK</sequence>
<feature type="transmembrane region" description="Helical" evidence="2">
    <location>
        <begin position="65"/>
        <end position="85"/>
    </location>
</feature>
<keyword evidence="2" id="KW-1133">Transmembrane helix</keyword>
<proteinExistence type="predicted"/>
<feature type="transmembrane region" description="Helical" evidence="2">
    <location>
        <begin position="128"/>
        <end position="148"/>
    </location>
</feature>
<evidence type="ECO:0000313" key="4">
    <source>
        <dbReference type="Proteomes" id="UP000692954"/>
    </source>
</evidence>